<dbReference type="Gene3D" id="3.40.630.30">
    <property type="match status" value="1"/>
</dbReference>
<feature type="domain" description="BioF2-like acetyltransferase" evidence="1">
    <location>
        <begin position="152"/>
        <end position="298"/>
    </location>
</feature>
<dbReference type="Pfam" id="PF13480">
    <property type="entry name" value="Acetyltransf_6"/>
    <property type="match status" value="1"/>
</dbReference>
<dbReference type="InterPro" id="IPR038740">
    <property type="entry name" value="BioF2-like_GNAT_dom"/>
</dbReference>
<dbReference type="Proteomes" id="UP001595909">
    <property type="component" value="Unassembled WGS sequence"/>
</dbReference>
<organism evidence="2 3">
    <name type="scientific">Actinomycetospora chibensis</name>
    <dbReference type="NCBI Taxonomy" id="663606"/>
    <lineage>
        <taxon>Bacteria</taxon>
        <taxon>Bacillati</taxon>
        <taxon>Actinomycetota</taxon>
        <taxon>Actinomycetes</taxon>
        <taxon>Pseudonocardiales</taxon>
        <taxon>Pseudonocardiaceae</taxon>
        <taxon>Actinomycetospora</taxon>
    </lineage>
</organism>
<evidence type="ECO:0000259" key="1">
    <source>
        <dbReference type="Pfam" id="PF13480"/>
    </source>
</evidence>
<proteinExistence type="predicted"/>
<keyword evidence="3" id="KW-1185">Reference proteome</keyword>
<dbReference type="RefSeq" id="WP_274191959.1">
    <property type="nucleotide sequence ID" value="NZ_BAABHN010000038.1"/>
</dbReference>
<comment type="caution">
    <text evidence="2">The sequence shown here is derived from an EMBL/GenBank/DDBJ whole genome shotgun (WGS) entry which is preliminary data.</text>
</comment>
<gene>
    <name evidence="2" type="ORF">ACFPEL_17195</name>
</gene>
<reference evidence="3" key="1">
    <citation type="journal article" date="2019" name="Int. J. Syst. Evol. Microbiol.">
        <title>The Global Catalogue of Microorganisms (GCM) 10K type strain sequencing project: providing services to taxonomists for standard genome sequencing and annotation.</title>
        <authorList>
            <consortium name="The Broad Institute Genomics Platform"/>
            <consortium name="The Broad Institute Genome Sequencing Center for Infectious Disease"/>
            <person name="Wu L."/>
            <person name="Ma J."/>
        </authorList>
    </citation>
    <scope>NUCLEOTIDE SEQUENCE [LARGE SCALE GENOMIC DNA]</scope>
    <source>
        <strain evidence="3">CCUG 50347</strain>
    </source>
</reference>
<evidence type="ECO:0000313" key="2">
    <source>
        <dbReference type="EMBL" id="MFC4834155.1"/>
    </source>
</evidence>
<dbReference type="InterPro" id="IPR016181">
    <property type="entry name" value="Acyl_CoA_acyltransferase"/>
</dbReference>
<sequence length="368" mass="40417">MNVDVVRPAELGEAELGRWRAFQAATPSLHNPFLSPEFTRAVGRFRPHTRVGVLTDGGDVVGFFPFERAALGRGLPVAPGLSDGQGLVHAQGSEWDAREMVRACGLSVWEFDHLVAGQRIFDAYRTARAPSPVIDLRDGFEVYHRAARARSSRVRDLPRRARRLEREHGPLRFVLEATDDAAGSALDTVLDWKSAQYQRTGRSDRFARPWIRGLVHDLLAERTGAFRGCLSLLYAGDALVAGHFGLRDHGVVPTWFPAYAPSMGRYSPGLLLHLAMARAAAADGVDLIDMGRGDKTYKDELKSGETTVAEGRVARLVPGAALAWARTAPVRSARRAVDRSPRLYGVADRVLRASGRWRRPDLVKGVSA</sequence>
<dbReference type="SUPFAM" id="SSF55729">
    <property type="entry name" value="Acyl-CoA N-acyltransferases (Nat)"/>
    <property type="match status" value="1"/>
</dbReference>
<dbReference type="EMBL" id="JBHSIM010000038">
    <property type="protein sequence ID" value="MFC4834155.1"/>
    <property type="molecule type" value="Genomic_DNA"/>
</dbReference>
<protein>
    <submittedName>
        <fullName evidence="2">GNAT family N-acetyltransferase</fullName>
    </submittedName>
</protein>
<accession>A0ABV9RP37</accession>
<evidence type="ECO:0000313" key="3">
    <source>
        <dbReference type="Proteomes" id="UP001595909"/>
    </source>
</evidence>
<name>A0ABV9RP37_9PSEU</name>